<dbReference type="InterPro" id="IPR045865">
    <property type="entry name" value="ACT-like_dom_sf"/>
</dbReference>
<feature type="domain" description="CASTOR ACT" evidence="2">
    <location>
        <begin position="69"/>
        <end position="125"/>
    </location>
</feature>
<accession>A0A4V0ZJR7</accession>
<dbReference type="Gene3D" id="3.30.2130.10">
    <property type="entry name" value="VC0802-like"/>
    <property type="match status" value="1"/>
</dbReference>
<proteinExistence type="predicted"/>
<evidence type="ECO:0000313" key="4">
    <source>
        <dbReference type="Proteomes" id="UP000292235"/>
    </source>
</evidence>
<dbReference type="KEGG" id="strr:EKD16_13200"/>
<organism evidence="3 4">
    <name type="scientific">Streptomonospora litoralis</name>
    <dbReference type="NCBI Taxonomy" id="2498135"/>
    <lineage>
        <taxon>Bacteria</taxon>
        <taxon>Bacillati</taxon>
        <taxon>Actinomycetota</taxon>
        <taxon>Actinomycetes</taxon>
        <taxon>Streptosporangiales</taxon>
        <taxon>Nocardiopsidaceae</taxon>
        <taxon>Streptomonospora</taxon>
    </lineage>
</organism>
<name>A0A4V0ZJR7_9ACTN</name>
<dbReference type="InterPro" id="IPR018717">
    <property type="entry name" value="DUF2241"/>
</dbReference>
<feature type="domain" description="DUF2241" evidence="1">
    <location>
        <begin position="4"/>
        <end position="68"/>
    </location>
</feature>
<dbReference type="PANTHER" id="PTHR39199:SF1">
    <property type="entry name" value="BLR5128 PROTEIN"/>
    <property type="match status" value="1"/>
</dbReference>
<dbReference type="PANTHER" id="PTHR39199">
    <property type="entry name" value="BLR5128 PROTEIN"/>
    <property type="match status" value="1"/>
</dbReference>
<gene>
    <name evidence="3" type="ORF">EKD16_13200</name>
</gene>
<evidence type="ECO:0000313" key="3">
    <source>
        <dbReference type="EMBL" id="QBI54422.1"/>
    </source>
</evidence>
<dbReference type="SUPFAM" id="SSF55021">
    <property type="entry name" value="ACT-like"/>
    <property type="match status" value="2"/>
</dbReference>
<dbReference type="AlphaFoldDB" id="A0A4V0ZJR7"/>
<dbReference type="InterPro" id="IPR027795">
    <property type="entry name" value="CASTOR_ACT_dom"/>
</dbReference>
<dbReference type="Pfam" id="PF13840">
    <property type="entry name" value="ACT_7"/>
    <property type="match status" value="1"/>
</dbReference>
<sequence length="146" mass="15120">MHTPERDLDRMLAGLRPELRSGTYVFARAAAPPAGVDPAVTVAEDEGLTVVCTREEAEAAGLVYDFAAAWITLRVHSALDAVGLTAAVSAALARAAIPCNIVAGFHHDHVFVPADESERALDVLRTLSAEAAAGGTDDAAVADGCR</sequence>
<evidence type="ECO:0000259" key="2">
    <source>
        <dbReference type="Pfam" id="PF13840"/>
    </source>
</evidence>
<dbReference type="OrthoDB" id="9797178at2"/>
<protein>
    <submittedName>
        <fullName evidence="3">ACT domain protein</fullName>
    </submittedName>
</protein>
<reference evidence="3 4" key="1">
    <citation type="submission" date="2019-02" db="EMBL/GenBank/DDBJ databases">
        <authorList>
            <person name="Khodamoradi S."/>
            <person name="Hahnke R.L."/>
            <person name="Kaempfer P."/>
            <person name="Schumann P."/>
            <person name="Rohde M."/>
            <person name="Steinert M."/>
            <person name="Luzhetskyy A."/>
            <person name="Wink J."/>
            <person name="Ruckert C."/>
        </authorList>
    </citation>
    <scope>NUCLEOTIDE SEQUENCE [LARGE SCALE GENOMIC DNA]</scope>
    <source>
        <strain evidence="3 4">M2</strain>
    </source>
</reference>
<keyword evidence="4" id="KW-1185">Reference proteome</keyword>
<dbReference type="RefSeq" id="WP_131098603.1">
    <property type="nucleotide sequence ID" value="NZ_CP036455.1"/>
</dbReference>
<dbReference type="EMBL" id="CP036455">
    <property type="protein sequence ID" value="QBI54422.1"/>
    <property type="molecule type" value="Genomic_DNA"/>
</dbReference>
<evidence type="ECO:0000259" key="1">
    <source>
        <dbReference type="Pfam" id="PF10000"/>
    </source>
</evidence>
<dbReference type="Proteomes" id="UP000292235">
    <property type="component" value="Chromosome"/>
</dbReference>
<dbReference type="Pfam" id="PF10000">
    <property type="entry name" value="ACT_3"/>
    <property type="match status" value="1"/>
</dbReference>